<dbReference type="SUPFAM" id="SSF54593">
    <property type="entry name" value="Glyoxalase/Bleomycin resistance protein/Dihydroxybiphenyl dioxygenase"/>
    <property type="match status" value="1"/>
</dbReference>
<name>A0A7U6L9S8_9FUSO</name>
<evidence type="ECO:0000313" key="1">
    <source>
        <dbReference type="EMBL" id="BBM42468.1"/>
    </source>
</evidence>
<dbReference type="Gene3D" id="3.30.720.110">
    <property type="match status" value="1"/>
</dbReference>
<organism evidence="1 2">
    <name type="scientific">Leptotrichia wadei</name>
    <dbReference type="NCBI Taxonomy" id="157687"/>
    <lineage>
        <taxon>Bacteria</taxon>
        <taxon>Fusobacteriati</taxon>
        <taxon>Fusobacteriota</taxon>
        <taxon>Fusobacteriia</taxon>
        <taxon>Fusobacteriales</taxon>
        <taxon>Leptotrichiaceae</taxon>
        <taxon>Leptotrichia</taxon>
    </lineage>
</organism>
<dbReference type="Proteomes" id="UP000321943">
    <property type="component" value="Chromosome"/>
</dbReference>
<reference evidence="1 2" key="1">
    <citation type="submission" date="2019-07" db="EMBL/GenBank/DDBJ databases">
        <title>Complete Genome Sequence of Leptotrichia wadei Strain JCM16777.</title>
        <authorList>
            <person name="Watanabe S."/>
            <person name="Cui L."/>
        </authorList>
    </citation>
    <scope>NUCLEOTIDE SEQUENCE [LARGE SCALE GENOMIC DNA]</scope>
    <source>
        <strain evidence="1 2">JCM16777</strain>
    </source>
</reference>
<gene>
    <name evidence="1" type="ORF">JCM16777_0717</name>
</gene>
<proteinExistence type="predicted"/>
<accession>A0A7U6L9S8</accession>
<dbReference type="GeneID" id="84804064"/>
<evidence type="ECO:0000313" key="2">
    <source>
        <dbReference type="Proteomes" id="UP000321943"/>
    </source>
</evidence>
<dbReference type="Gene3D" id="3.30.720.120">
    <property type="match status" value="1"/>
</dbReference>
<sequence length="89" mass="10712">MLNSFYPVILSNNIEETGNFIKKHFNFKETFVSDWYISLKHENNFEIAIIDKNHETIPERFRQQSKGIILNFEVEDVDKIYERISEDKI</sequence>
<dbReference type="EMBL" id="AP019829">
    <property type="protein sequence ID" value="BBM42468.1"/>
    <property type="molecule type" value="Genomic_DNA"/>
</dbReference>
<dbReference type="KEGG" id="lwd:JCM16777_0717"/>
<evidence type="ECO:0008006" key="3">
    <source>
        <dbReference type="Google" id="ProtNLM"/>
    </source>
</evidence>
<protein>
    <recommendedName>
        <fullName evidence="3">Glyoxalase family protein</fullName>
    </recommendedName>
</protein>
<dbReference type="RefSeq" id="WP_018498623.1">
    <property type="nucleotide sequence ID" value="NZ_AP019829.2"/>
</dbReference>
<dbReference type="InterPro" id="IPR029068">
    <property type="entry name" value="Glyas_Bleomycin-R_OHBP_Dase"/>
</dbReference>
<dbReference type="AlphaFoldDB" id="A0A7U6L9S8"/>